<accession>X1DVW0</accession>
<name>X1DVW0_9ZZZZ</name>
<organism evidence="1">
    <name type="scientific">marine sediment metagenome</name>
    <dbReference type="NCBI Taxonomy" id="412755"/>
    <lineage>
        <taxon>unclassified sequences</taxon>
        <taxon>metagenomes</taxon>
        <taxon>ecological metagenomes</taxon>
    </lineage>
</organism>
<dbReference type="AlphaFoldDB" id="X1DVW0"/>
<comment type="caution">
    <text evidence="1">The sequence shown here is derived from an EMBL/GenBank/DDBJ whole genome shotgun (WGS) entry which is preliminary data.</text>
</comment>
<protein>
    <submittedName>
        <fullName evidence="1">Uncharacterized protein</fullName>
    </submittedName>
</protein>
<sequence length="77" mass="8982">MSEHQRLSILLLHGLHHSEYYLTILVGVAVVRSGKQIWVTDAMFIRLQKLRHKLSGPTDDSPSWTAVFNYILEKWHL</sequence>
<gene>
    <name evidence="1" type="ORF">S01H4_39575</name>
</gene>
<dbReference type="EMBL" id="BART01021458">
    <property type="protein sequence ID" value="GAH00493.1"/>
    <property type="molecule type" value="Genomic_DNA"/>
</dbReference>
<reference evidence="1" key="1">
    <citation type="journal article" date="2014" name="Front. Microbiol.">
        <title>High frequency of phylogenetically diverse reductive dehalogenase-homologous genes in deep subseafloor sedimentary metagenomes.</title>
        <authorList>
            <person name="Kawai M."/>
            <person name="Futagami T."/>
            <person name="Toyoda A."/>
            <person name="Takaki Y."/>
            <person name="Nishi S."/>
            <person name="Hori S."/>
            <person name="Arai W."/>
            <person name="Tsubouchi T."/>
            <person name="Morono Y."/>
            <person name="Uchiyama I."/>
            <person name="Ito T."/>
            <person name="Fujiyama A."/>
            <person name="Inagaki F."/>
            <person name="Takami H."/>
        </authorList>
    </citation>
    <scope>NUCLEOTIDE SEQUENCE</scope>
    <source>
        <strain evidence="1">Expedition CK06-06</strain>
    </source>
</reference>
<proteinExistence type="predicted"/>
<evidence type="ECO:0000313" key="1">
    <source>
        <dbReference type="EMBL" id="GAH00493.1"/>
    </source>
</evidence>